<dbReference type="PANTHER" id="PTHR38825">
    <property type="entry name" value="LYSINE EXPORTER PROTEIN (LYSE/YGGA)"/>
    <property type="match status" value="1"/>
</dbReference>
<dbReference type="OrthoDB" id="121309at2157"/>
<evidence type="ECO:0000313" key="8">
    <source>
        <dbReference type="Proteomes" id="UP000011566"/>
    </source>
</evidence>
<feature type="transmembrane region" description="Helical" evidence="6">
    <location>
        <begin position="115"/>
        <end position="136"/>
    </location>
</feature>
<evidence type="ECO:0000256" key="4">
    <source>
        <dbReference type="ARBA" id="ARBA00022989"/>
    </source>
</evidence>
<evidence type="ECO:0000313" key="7">
    <source>
        <dbReference type="EMBL" id="EMA37674.1"/>
    </source>
</evidence>
<keyword evidence="4 6" id="KW-1133">Transmembrane helix</keyword>
<feature type="transmembrane region" description="Helical" evidence="6">
    <location>
        <begin position="198"/>
        <end position="221"/>
    </location>
</feature>
<keyword evidence="2" id="KW-1003">Cell membrane</keyword>
<keyword evidence="5 6" id="KW-0472">Membrane</keyword>
<evidence type="ECO:0000256" key="2">
    <source>
        <dbReference type="ARBA" id="ARBA00022475"/>
    </source>
</evidence>
<comment type="caution">
    <text evidence="7">The sequence shown here is derived from an EMBL/GenBank/DDBJ whole genome shotgun (WGS) entry which is preliminary data.</text>
</comment>
<dbReference type="eggNOG" id="arCOG01947">
    <property type="taxonomic scope" value="Archaea"/>
</dbReference>
<dbReference type="RefSeq" id="WP_007694142.1">
    <property type="nucleotide sequence ID" value="NZ_AOMB01000033.1"/>
</dbReference>
<dbReference type="Proteomes" id="UP000011566">
    <property type="component" value="Unassembled WGS sequence"/>
</dbReference>
<dbReference type="GO" id="GO:0005886">
    <property type="term" value="C:plasma membrane"/>
    <property type="evidence" value="ECO:0007669"/>
    <property type="project" value="UniProtKB-SubCell"/>
</dbReference>
<keyword evidence="3 6" id="KW-0812">Transmembrane</keyword>
<name>M0LZ89_9EURY</name>
<feature type="transmembrane region" description="Helical" evidence="6">
    <location>
        <begin position="156"/>
        <end position="178"/>
    </location>
</feature>
<accession>M0LZ89</accession>
<dbReference type="Pfam" id="PF01810">
    <property type="entry name" value="LysE"/>
    <property type="match status" value="1"/>
</dbReference>
<dbReference type="InterPro" id="IPR001123">
    <property type="entry name" value="LeuE-type"/>
</dbReference>
<feature type="transmembrane region" description="Helical" evidence="6">
    <location>
        <begin position="75"/>
        <end position="95"/>
    </location>
</feature>
<sequence>MTVLGTVTTAIAGMVFGLSVAAPPGPMNAVIAEESVARGWTAGFRAGLGAMTADACFFVLALVGAVAVVERVPAVRGVAFAVGGLLMLYFAVGAARDATATHEAPAESRGFRKAFVLAITNPFQIAFWLTVGVGLLEPGRIDVLGPLPVGELSGLLVVRTGSPLLLVGFFAGILLWVVGFPATLVAAERRASGVGPAVAYASAVVLAGFGVVFLGEALTMLGSLR</sequence>
<dbReference type="PANTHER" id="PTHR38825:SF2">
    <property type="entry name" value="LYSINE TRANSPORTER LYSE"/>
    <property type="match status" value="1"/>
</dbReference>
<keyword evidence="8" id="KW-1185">Reference proteome</keyword>
<dbReference type="AlphaFoldDB" id="M0LZ89"/>
<reference evidence="7 8" key="1">
    <citation type="journal article" date="2014" name="PLoS Genet.">
        <title>Phylogenetically driven sequencing of extremely halophilic archaea reveals strategies for static and dynamic osmo-response.</title>
        <authorList>
            <person name="Becker E.A."/>
            <person name="Seitzer P.M."/>
            <person name="Tritt A."/>
            <person name="Larsen D."/>
            <person name="Krusor M."/>
            <person name="Yao A.I."/>
            <person name="Wu D."/>
            <person name="Madern D."/>
            <person name="Eisen J.A."/>
            <person name="Darling A.E."/>
            <person name="Facciotti M.T."/>
        </authorList>
    </citation>
    <scope>NUCLEOTIDE SEQUENCE [LARGE SCALE GENOMIC DNA]</scope>
    <source>
        <strain evidence="7 8">100A6</strain>
    </source>
</reference>
<dbReference type="PATRIC" id="fig|1132509.6.peg.2709"/>
<organism evidence="7 8">
    <name type="scientific">Halococcus hamelinensis 100A6</name>
    <dbReference type="NCBI Taxonomy" id="1132509"/>
    <lineage>
        <taxon>Archaea</taxon>
        <taxon>Methanobacteriati</taxon>
        <taxon>Methanobacteriota</taxon>
        <taxon>Stenosarchaea group</taxon>
        <taxon>Halobacteria</taxon>
        <taxon>Halobacteriales</taxon>
        <taxon>Halococcaceae</taxon>
        <taxon>Halococcus</taxon>
    </lineage>
</organism>
<evidence type="ECO:0000256" key="5">
    <source>
        <dbReference type="ARBA" id="ARBA00023136"/>
    </source>
</evidence>
<dbReference type="EMBL" id="AOMB01000033">
    <property type="protein sequence ID" value="EMA37674.1"/>
    <property type="molecule type" value="Genomic_DNA"/>
</dbReference>
<evidence type="ECO:0000256" key="1">
    <source>
        <dbReference type="ARBA" id="ARBA00004651"/>
    </source>
</evidence>
<protein>
    <submittedName>
        <fullName evidence="7">Lysine exporter protein LysE/YggA</fullName>
    </submittedName>
</protein>
<gene>
    <name evidence="7" type="ORF">C447_11900</name>
</gene>
<evidence type="ECO:0000256" key="3">
    <source>
        <dbReference type="ARBA" id="ARBA00022692"/>
    </source>
</evidence>
<feature type="transmembrane region" description="Helical" evidence="6">
    <location>
        <begin position="45"/>
        <end position="68"/>
    </location>
</feature>
<proteinExistence type="predicted"/>
<dbReference type="GO" id="GO:0006865">
    <property type="term" value="P:amino acid transport"/>
    <property type="evidence" value="ECO:0007669"/>
    <property type="project" value="InterPro"/>
</dbReference>
<comment type="subcellular location">
    <subcellularLocation>
        <location evidence="1">Cell membrane</location>
        <topology evidence="1">Multi-pass membrane protein</topology>
    </subcellularLocation>
</comment>
<evidence type="ECO:0000256" key="6">
    <source>
        <dbReference type="SAM" id="Phobius"/>
    </source>
</evidence>